<evidence type="ECO:0000256" key="8">
    <source>
        <dbReference type="SAM" id="Phobius"/>
    </source>
</evidence>
<dbReference type="InterPro" id="IPR012946">
    <property type="entry name" value="X8"/>
</dbReference>
<comment type="similarity">
    <text evidence="1 6">Belongs to the glycosyl hydrolase 17 family.</text>
</comment>
<keyword evidence="8" id="KW-1133">Transmembrane helix</keyword>
<keyword evidence="8" id="KW-0472">Membrane</keyword>
<evidence type="ECO:0000256" key="1">
    <source>
        <dbReference type="ARBA" id="ARBA00008773"/>
    </source>
</evidence>
<keyword evidence="5 7" id="KW-0326">Glycosidase</keyword>
<dbReference type="Proteomes" id="UP001497444">
    <property type="component" value="Chromosome 8"/>
</dbReference>
<dbReference type="SMART" id="SM00768">
    <property type="entry name" value="X8"/>
    <property type="match status" value="1"/>
</dbReference>
<dbReference type="InterPro" id="IPR044965">
    <property type="entry name" value="Glyco_hydro_17_plant"/>
</dbReference>
<keyword evidence="8" id="KW-0812">Transmembrane</keyword>
<keyword evidence="3 7" id="KW-0378">Hydrolase</keyword>
<proteinExistence type="inferred from homology"/>
<dbReference type="Gene3D" id="3.20.20.80">
    <property type="entry name" value="Glycosidases"/>
    <property type="match status" value="1"/>
</dbReference>
<evidence type="ECO:0000313" key="11">
    <source>
        <dbReference type="Proteomes" id="UP001497444"/>
    </source>
</evidence>
<keyword evidence="4" id="KW-1015">Disulfide bond</keyword>
<gene>
    <name evidence="10" type="ORF">CSSPJE1EN1_LOCUS22614</name>
</gene>
<dbReference type="PANTHER" id="PTHR32227">
    <property type="entry name" value="GLUCAN ENDO-1,3-BETA-GLUCOSIDASE BG1-RELATED-RELATED"/>
    <property type="match status" value="1"/>
</dbReference>
<dbReference type="InterPro" id="IPR017853">
    <property type="entry name" value="GH"/>
</dbReference>
<reference evidence="10" key="1">
    <citation type="submission" date="2024-02" db="EMBL/GenBank/DDBJ databases">
        <authorList>
            <consortium name="ELIXIR-Norway"/>
            <consortium name="Elixir Norway"/>
        </authorList>
    </citation>
    <scope>NUCLEOTIDE SEQUENCE</scope>
</reference>
<protein>
    <recommendedName>
        <fullName evidence="9">X8 domain-containing protein</fullName>
    </recommendedName>
</protein>
<evidence type="ECO:0000256" key="2">
    <source>
        <dbReference type="ARBA" id="ARBA00022729"/>
    </source>
</evidence>
<dbReference type="Pfam" id="PF00332">
    <property type="entry name" value="Glyco_hydro_17"/>
    <property type="match status" value="1"/>
</dbReference>
<evidence type="ECO:0000313" key="10">
    <source>
        <dbReference type="EMBL" id="CAK9277136.1"/>
    </source>
</evidence>
<dbReference type="Gene3D" id="1.20.58.1040">
    <property type="match status" value="1"/>
</dbReference>
<evidence type="ECO:0000256" key="6">
    <source>
        <dbReference type="RuleBase" id="RU004335"/>
    </source>
</evidence>
<dbReference type="EMBL" id="OZ020103">
    <property type="protein sequence ID" value="CAK9277136.1"/>
    <property type="molecule type" value="Genomic_DNA"/>
</dbReference>
<sequence length="493" mass="54127">IRVLNLSIWTFICRIMHIGLKKVVVGRVEAALGVNWGTNSINPMPPGYLVKMLQQNNITKVKLFDADYHVVSSMAGTGIEVMVAAPNDMLYNLATDPNAAPDWVKENVTQFLFNGGVNIRWVAVGNEPFLSSYEGIYVNTTFPAFQNIQNALIQAGHSEVRAIIPFNADIMTDAPLPSQTTFKPEFLTQVMQVLNVLNSTGAPFSVNLYPFISKYQNPEFPLDFAFFDGSASPVHDGSIVYENSFDASYDSLVSALSAAGFPNMPIVIGEIGWPTDGNAYATIPNAEKFNQEFINHVQTGLGTPLRPNMPFEAYLFSLIDEDIKSILPGPFERHWGLLYFDGVVKYPLDLSAGTNAPSTTLTGVQYPPYMSHQYCVLNPNVDLTNLTENVAYACSRSDCTPLYTGSSCAFLDAVDNASYAFNSYFQFQNQNPAACDFQGLGEVTTQDPSQGTCRFILGLIAETPPSGARSRYVLNLSTTLTIFVLLSILLIFT</sequence>
<name>A0ABP0XGV0_9BRYO</name>
<keyword evidence="11" id="KW-1185">Reference proteome</keyword>
<evidence type="ECO:0000256" key="3">
    <source>
        <dbReference type="ARBA" id="ARBA00022801"/>
    </source>
</evidence>
<evidence type="ECO:0000256" key="5">
    <source>
        <dbReference type="ARBA" id="ARBA00023295"/>
    </source>
</evidence>
<dbReference type="SUPFAM" id="SSF51445">
    <property type="entry name" value="(Trans)glycosidases"/>
    <property type="match status" value="1"/>
</dbReference>
<dbReference type="InterPro" id="IPR000490">
    <property type="entry name" value="Glyco_hydro_17"/>
</dbReference>
<evidence type="ECO:0000256" key="7">
    <source>
        <dbReference type="RuleBase" id="RU004336"/>
    </source>
</evidence>
<feature type="domain" description="X8" evidence="9">
    <location>
        <begin position="373"/>
        <end position="455"/>
    </location>
</feature>
<evidence type="ECO:0000259" key="9">
    <source>
        <dbReference type="SMART" id="SM00768"/>
    </source>
</evidence>
<feature type="transmembrane region" description="Helical" evidence="8">
    <location>
        <begin position="472"/>
        <end position="492"/>
    </location>
</feature>
<accession>A0ABP0XGV0</accession>
<feature type="non-terminal residue" evidence="10">
    <location>
        <position position="493"/>
    </location>
</feature>
<keyword evidence="2" id="KW-0732">Signal</keyword>
<dbReference type="PROSITE" id="PS00587">
    <property type="entry name" value="GLYCOSYL_HYDROL_F17"/>
    <property type="match status" value="1"/>
</dbReference>
<evidence type="ECO:0000256" key="4">
    <source>
        <dbReference type="ARBA" id="ARBA00023157"/>
    </source>
</evidence>
<dbReference type="Pfam" id="PF07983">
    <property type="entry name" value="X8"/>
    <property type="match status" value="1"/>
</dbReference>
<organism evidence="10 11">
    <name type="scientific">Sphagnum jensenii</name>
    <dbReference type="NCBI Taxonomy" id="128206"/>
    <lineage>
        <taxon>Eukaryota</taxon>
        <taxon>Viridiplantae</taxon>
        <taxon>Streptophyta</taxon>
        <taxon>Embryophyta</taxon>
        <taxon>Bryophyta</taxon>
        <taxon>Sphagnophytina</taxon>
        <taxon>Sphagnopsida</taxon>
        <taxon>Sphagnales</taxon>
        <taxon>Sphagnaceae</taxon>
        <taxon>Sphagnum</taxon>
    </lineage>
</organism>